<dbReference type="Pfam" id="PF01175">
    <property type="entry name" value="Urocanase"/>
    <property type="match status" value="1"/>
</dbReference>
<dbReference type="UniPathway" id="UPA00379">
    <property type="reaction ID" value="UER00550"/>
</dbReference>
<dbReference type="InterPro" id="IPR023637">
    <property type="entry name" value="Urocanase-like"/>
</dbReference>
<dbReference type="Gene3D" id="3.40.50.10730">
    <property type="entry name" value="Urocanase like domains"/>
    <property type="match status" value="1"/>
</dbReference>
<dbReference type="InterPro" id="IPR036190">
    <property type="entry name" value="Urocanase_sf"/>
</dbReference>
<dbReference type="InterPro" id="IPR038364">
    <property type="entry name" value="Urocanase_central_sf"/>
</dbReference>
<dbReference type="InterPro" id="IPR055351">
    <property type="entry name" value="Urocanase"/>
</dbReference>
<dbReference type="AlphaFoldDB" id="A0A7S3GLZ6"/>
<dbReference type="PROSITE" id="PS01233">
    <property type="entry name" value="UROCANASE"/>
    <property type="match status" value="1"/>
</dbReference>
<dbReference type="InterPro" id="IPR023636">
    <property type="entry name" value="Urocanase_CS"/>
</dbReference>
<dbReference type="GO" id="GO:0019556">
    <property type="term" value="P:L-histidine catabolic process to glutamate and formamide"/>
    <property type="evidence" value="ECO:0007669"/>
    <property type="project" value="UniProtKB-UniPathway"/>
</dbReference>
<dbReference type="PANTHER" id="PTHR12216:SF3">
    <property type="entry name" value="UROCANATE HYDRATASE"/>
    <property type="match status" value="1"/>
</dbReference>
<comment type="catalytic activity">
    <reaction evidence="9">
        <text>4-imidazolone-5-propanoate = trans-urocanate + H2O</text>
        <dbReference type="Rhea" id="RHEA:13101"/>
        <dbReference type="ChEBI" id="CHEBI:15377"/>
        <dbReference type="ChEBI" id="CHEBI:17771"/>
        <dbReference type="ChEBI" id="CHEBI:77893"/>
        <dbReference type="EC" id="4.2.1.49"/>
    </reaction>
</comment>
<dbReference type="Pfam" id="PF17392">
    <property type="entry name" value="Urocanase_C"/>
    <property type="match status" value="1"/>
</dbReference>
<dbReference type="InterPro" id="IPR035401">
    <property type="entry name" value="Urocanase_C"/>
</dbReference>
<keyword evidence="5" id="KW-0369">Histidine metabolism</keyword>
<sequence>MAQAATSTEVVGEERATLRLVPGLASLADGLPDTLPDHPGIDESVPHAPKRPCNLTPEEFRLALQNALRYFPKHMHATLAPEFAQELRDYGHVYMYRFRPTTYEMKAYPIDKYPAKSKQAASVIHMIMNNLDARVAQFPHELVTYGGNGCVFQNWAQYHLVMKYLCEMTEEQTLAMYSGHPMGLFPSSRDAPRVVVSNGMVIPHYSFTEDFNRMFAMGVTMYGQMTAGSYAYIGPQGIVHGTTLTVLNAGRKFLTSGEGVPSVAEQSEDSPLAGRVFVTSGLGGMSGAQPKAGKICGAIAVVAEISKDAVEKRHSQGWVDEKFDKVDDLVDRVRKARADKEGVSIAYFGNIVDLWEKFAELAEGGEMLVDLGSDQTSLHNPFNGGYYPVGFSYDEANDIMAKDPEKFKELVQASLRRHVDAVNRLTAKGMYFWDYGNSFLLEASRAGADVFEGGKKGDSSRDKFRYPSYVEDIMGDIFSLGFGPFRWVCTSGKPEDLDETDKISADVIKELMAKEEDPEAVGQFKDNLHWIVNAKKNKLVVGSQARILYSDARGRTAIAVAFNKAIAEGRISGPIVLSRDHHDVSGTDSPFRETSNIRDGSKFTADMAIQNVIGDAARGATWVSIHNGGGVGWGEVTNGGFGLVLDGSEDAERRARNMLWWDVNNGVARRAWSRHDGAERTIRKAMEGRCPSTMLCFYSLPHHIVCVHGSNGRGRV</sequence>
<evidence type="ECO:0000256" key="9">
    <source>
        <dbReference type="ARBA" id="ARBA00047623"/>
    </source>
</evidence>
<proteinExistence type="inferred from homology"/>
<dbReference type="GO" id="GO:0019557">
    <property type="term" value="P:L-histidine catabolic process to glutamate and formate"/>
    <property type="evidence" value="ECO:0007669"/>
    <property type="project" value="UniProtKB-UniPathway"/>
</dbReference>
<keyword evidence="7" id="KW-0456">Lyase</keyword>
<dbReference type="Pfam" id="PF17391">
    <property type="entry name" value="Urocanase_N"/>
    <property type="match status" value="1"/>
</dbReference>
<dbReference type="FunFam" id="3.40.1770.10:FF:000003">
    <property type="entry name" value="Urocanate hydratase 1"/>
    <property type="match status" value="1"/>
</dbReference>
<dbReference type="GO" id="GO:0016153">
    <property type="term" value="F:urocanate hydratase activity"/>
    <property type="evidence" value="ECO:0007669"/>
    <property type="project" value="UniProtKB-EC"/>
</dbReference>
<name>A0A7S3GLZ6_9EUKA</name>
<reference evidence="13" key="1">
    <citation type="submission" date="2021-01" db="EMBL/GenBank/DDBJ databases">
        <authorList>
            <person name="Corre E."/>
            <person name="Pelletier E."/>
            <person name="Niang G."/>
            <person name="Scheremetjew M."/>
            <person name="Finn R."/>
            <person name="Kale V."/>
            <person name="Holt S."/>
            <person name="Cochrane G."/>
            <person name="Meng A."/>
            <person name="Brown T."/>
            <person name="Cohen L."/>
        </authorList>
    </citation>
    <scope>NUCLEOTIDE SEQUENCE</scope>
    <source>
        <strain evidence="13">NIES-2562</strain>
    </source>
</reference>
<evidence type="ECO:0000256" key="4">
    <source>
        <dbReference type="ARBA" id="ARBA00011992"/>
    </source>
</evidence>
<organism evidence="13">
    <name type="scientific">Palpitomonas bilix</name>
    <dbReference type="NCBI Taxonomy" id="652834"/>
    <lineage>
        <taxon>Eukaryota</taxon>
        <taxon>Eukaryota incertae sedis</taxon>
    </lineage>
</organism>
<evidence type="ECO:0000256" key="7">
    <source>
        <dbReference type="ARBA" id="ARBA00023239"/>
    </source>
</evidence>
<dbReference type="InterPro" id="IPR035400">
    <property type="entry name" value="Urocanase_N"/>
</dbReference>
<evidence type="ECO:0000259" key="12">
    <source>
        <dbReference type="Pfam" id="PF17392"/>
    </source>
</evidence>
<comment type="similarity">
    <text evidence="3">Belongs to the urocanase family.</text>
</comment>
<dbReference type="InterPro" id="IPR035085">
    <property type="entry name" value="Urocanase_Rossmann-like"/>
</dbReference>
<gene>
    <name evidence="13" type="ORF">PBIL07802_LOCUS32908</name>
</gene>
<evidence type="ECO:0000256" key="6">
    <source>
        <dbReference type="ARBA" id="ARBA00023027"/>
    </source>
</evidence>
<dbReference type="NCBIfam" id="NF003820">
    <property type="entry name" value="PRK05414.1"/>
    <property type="match status" value="1"/>
</dbReference>
<evidence type="ECO:0000256" key="3">
    <source>
        <dbReference type="ARBA" id="ARBA00007578"/>
    </source>
</evidence>
<dbReference type="Gene3D" id="3.40.1770.10">
    <property type="entry name" value="Urocanase superfamily"/>
    <property type="match status" value="2"/>
</dbReference>
<evidence type="ECO:0000256" key="1">
    <source>
        <dbReference type="ARBA" id="ARBA00001911"/>
    </source>
</evidence>
<dbReference type="HAMAP" id="MF_00577">
    <property type="entry name" value="HutU"/>
    <property type="match status" value="1"/>
</dbReference>
<feature type="domain" description="Urocanase N-terminal" evidence="11">
    <location>
        <begin position="105"/>
        <end position="230"/>
    </location>
</feature>
<dbReference type="SUPFAM" id="SSF111326">
    <property type="entry name" value="Urocanase"/>
    <property type="match status" value="1"/>
</dbReference>
<dbReference type="PIRSF" id="PIRSF001423">
    <property type="entry name" value="Urocanate_hydrat"/>
    <property type="match status" value="1"/>
</dbReference>
<evidence type="ECO:0000256" key="2">
    <source>
        <dbReference type="ARBA" id="ARBA00004794"/>
    </source>
</evidence>
<dbReference type="FunFam" id="3.40.50.10730:FF:000002">
    <property type="entry name" value="Urocanate hydratase 1"/>
    <property type="match status" value="1"/>
</dbReference>
<dbReference type="PANTHER" id="PTHR12216">
    <property type="entry name" value="UROCANATE HYDRATASE"/>
    <property type="match status" value="1"/>
</dbReference>
<evidence type="ECO:0000256" key="5">
    <source>
        <dbReference type="ARBA" id="ARBA00022808"/>
    </source>
</evidence>
<keyword evidence="6" id="KW-0520">NAD</keyword>
<dbReference type="FunFam" id="3.40.1770.10:FF:000002">
    <property type="entry name" value="Urocanate hydratase 1"/>
    <property type="match status" value="1"/>
</dbReference>
<dbReference type="EC" id="4.2.1.49" evidence="4"/>
<protein>
    <recommendedName>
        <fullName evidence="4">urocanate hydratase</fullName>
        <ecNumber evidence="4">4.2.1.49</ecNumber>
    </recommendedName>
    <alternativeName>
        <fullName evidence="8">Imidazolonepropionate hydrolase</fullName>
    </alternativeName>
</protein>
<accession>A0A7S3GLZ6</accession>
<comment type="pathway">
    <text evidence="2">Amino-acid degradation; L-histidine degradation into L-glutamate; N-formimidoyl-L-glutamate from L-histidine: step 2/3.</text>
</comment>
<feature type="domain" description="Urocanase C-terminal" evidence="12">
    <location>
        <begin position="476"/>
        <end position="683"/>
    </location>
</feature>
<evidence type="ECO:0000259" key="11">
    <source>
        <dbReference type="Pfam" id="PF17391"/>
    </source>
</evidence>
<dbReference type="EMBL" id="HBIB01049833">
    <property type="protein sequence ID" value="CAE0270553.1"/>
    <property type="molecule type" value="Transcribed_RNA"/>
</dbReference>
<evidence type="ECO:0000256" key="8">
    <source>
        <dbReference type="ARBA" id="ARBA00031640"/>
    </source>
</evidence>
<comment type="cofactor">
    <cofactor evidence="1">
        <name>NAD(+)</name>
        <dbReference type="ChEBI" id="CHEBI:57540"/>
    </cofactor>
</comment>
<evidence type="ECO:0000313" key="13">
    <source>
        <dbReference type="EMBL" id="CAE0270553.1"/>
    </source>
</evidence>
<evidence type="ECO:0000259" key="10">
    <source>
        <dbReference type="Pfam" id="PF01175"/>
    </source>
</evidence>
<feature type="domain" description="Urocanase Rossmann-like" evidence="10">
    <location>
        <begin position="234"/>
        <end position="473"/>
    </location>
</feature>